<protein>
    <submittedName>
        <fullName evidence="11">Sodium:proton antiporter</fullName>
    </submittedName>
</protein>
<feature type="transmembrane region" description="Helical" evidence="9">
    <location>
        <begin position="410"/>
        <end position="430"/>
    </location>
</feature>
<feature type="transmembrane region" description="Helical" evidence="9">
    <location>
        <begin position="6"/>
        <end position="24"/>
    </location>
</feature>
<keyword evidence="8 9" id="KW-0472">Membrane</keyword>
<dbReference type="InterPro" id="IPR038770">
    <property type="entry name" value="Na+/solute_symporter_sf"/>
</dbReference>
<name>A0ABP9PN33_9ACTN</name>
<dbReference type="EMBL" id="BAABKG010000002">
    <property type="protein sequence ID" value="GAA5147816.1"/>
    <property type="molecule type" value="Genomic_DNA"/>
</dbReference>
<feature type="domain" description="Cation/H+ exchanger transmembrane" evidence="10">
    <location>
        <begin position="15"/>
        <end position="436"/>
    </location>
</feature>
<evidence type="ECO:0000256" key="1">
    <source>
        <dbReference type="ARBA" id="ARBA00004651"/>
    </source>
</evidence>
<comment type="caution">
    <text evidence="11">The sequence shown here is derived from an EMBL/GenBank/DDBJ whole genome shotgun (WGS) entry which is preliminary data.</text>
</comment>
<reference evidence="12" key="1">
    <citation type="journal article" date="2019" name="Int. J. Syst. Evol. Microbiol.">
        <title>The Global Catalogue of Microorganisms (GCM) 10K type strain sequencing project: providing services to taxonomists for standard genome sequencing and annotation.</title>
        <authorList>
            <consortium name="The Broad Institute Genomics Platform"/>
            <consortium name="The Broad Institute Genome Sequencing Center for Infectious Disease"/>
            <person name="Wu L."/>
            <person name="Ma J."/>
        </authorList>
    </citation>
    <scope>NUCLEOTIDE SEQUENCE [LARGE SCALE GENOMIC DNA]</scope>
    <source>
        <strain evidence="12">JCM 18459</strain>
    </source>
</reference>
<feature type="transmembrane region" description="Helical" evidence="9">
    <location>
        <begin position="195"/>
        <end position="213"/>
    </location>
</feature>
<accession>A0ABP9PN33</accession>
<comment type="subcellular location">
    <subcellularLocation>
        <location evidence="1">Cell membrane</location>
        <topology evidence="1">Multi-pass membrane protein</topology>
    </subcellularLocation>
</comment>
<evidence type="ECO:0000313" key="11">
    <source>
        <dbReference type="EMBL" id="GAA5147816.1"/>
    </source>
</evidence>
<keyword evidence="5 9" id="KW-0812">Transmembrane</keyword>
<dbReference type="Proteomes" id="UP001500221">
    <property type="component" value="Unassembled WGS sequence"/>
</dbReference>
<dbReference type="Gene3D" id="1.20.1530.20">
    <property type="match status" value="1"/>
</dbReference>
<evidence type="ECO:0000256" key="2">
    <source>
        <dbReference type="ARBA" id="ARBA00022448"/>
    </source>
</evidence>
<evidence type="ECO:0000256" key="9">
    <source>
        <dbReference type="SAM" id="Phobius"/>
    </source>
</evidence>
<gene>
    <name evidence="11" type="ORF">GCM10023340_20800</name>
</gene>
<evidence type="ECO:0000256" key="3">
    <source>
        <dbReference type="ARBA" id="ARBA00022449"/>
    </source>
</evidence>
<feature type="transmembrane region" description="Helical" evidence="9">
    <location>
        <begin position="63"/>
        <end position="83"/>
    </location>
</feature>
<evidence type="ECO:0000256" key="4">
    <source>
        <dbReference type="ARBA" id="ARBA00022475"/>
    </source>
</evidence>
<feature type="transmembrane region" description="Helical" evidence="9">
    <location>
        <begin position="317"/>
        <end position="338"/>
    </location>
</feature>
<evidence type="ECO:0000256" key="6">
    <source>
        <dbReference type="ARBA" id="ARBA00022989"/>
    </source>
</evidence>
<dbReference type="InterPro" id="IPR006153">
    <property type="entry name" value="Cation/H_exchanger_TM"/>
</dbReference>
<dbReference type="PANTHER" id="PTHR32507:SF8">
    <property type="entry name" value="CNH1P"/>
    <property type="match status" value="1"/>
</dbReference>
<keyword evidence="7" id="KW-0406">Ion transport</keyword>
<keyword evidence="12" id="KW-1185">Reference proteome</keyword>
<feature type="transmembrane region" description="Helical" evidence="9">
    <location>
        <begin position="263"/>
        <end position="296"/>
    </location>
</feature>
<dbReference type="Pfam" id="PF00999">
    <property type="entry name" value="Na_H_Exchanger"/>
    <property type="match status" value="1"/>
</dbReference>
<feature type="transmembrane region" description="Helical" evidence="9">
    <location>
        <begin position="377"/>
        <end position="398"/>
    </location>
</feature>
<keyword evidence="2" id="KW-0813">Transport</keyword>
<organism evidence="11 12">
    <name type="scientific">Nocardioides marinquilinus</name>
    <dbReference type="NCBI Taxonomy" id="1210400"/>
    <lineage>
        <taxon>Bacteria</taxon>
        <taxon>Bacillati</taxon>
        <taxon>Actinomycetota</taxon>
        <taxon>Actinomycetes</taxon>
        <taxon>Propionibacteriales</taxon>
        <taxon>Nocardioidaceae</taxon>
        <taxon>Nocardioides</taxon>
    </lineage>
</organism>
<dbReference type="RefSeq" id="WP_345457956.1">
    <property type="nucleotide sequence ID" value="NZ_BAABKG010000002.1"/>
</dbReference>
<feature type="transmembrane region" description="Helical" evidence="9">
    <location>
        <begin position="344"/>
        <end position="365"/>
    </location>
</feature>
<proteinExistence type="predicted"/>
<evidence type="ECO:0000313" key="12">
    <source>
        <dbReference type="Proteomes" id="UP001500221"/>
    </source>
</evidence>
<keyword evidence="6 9" id="KW-1133">Transmembrane helix</keyword>
<keyword evidence="3" id="KW-0050">Antiport</keyword>
<evidence type="ECO:0000259" key="10">
    <source>
        <dbReference type="Pfam" id="PF00999"/>
    </source>
</evidence>
<evidence type="ECO:0000256" key="5">
    <source>
        <dbReference type="ARBA" id="ARBA00022692"/>
    </source>
</evidence>
<feature type="transmembrane region" description="Helical" evidence="9">
    <location>
        <begin position="31"/>
        <end position="51"/>
    </location>
</feature>
<dbReference type="PANTHER" id="PTHR32507">
    <property type="entry name" value="NA(+)/H(+) ANTIPORTER 1"/>
    <property type="match status" value="1"/>
</dbReference>
<keyword evidence="4" id="KW-1003">Cell membrane</keyword>
<feature type="transmembrane region" description="Helical" evidence="9">
    <location>
        <begin position="104"/>
        <end position="124"/>
    </location>
</feature>
<evidence type="ECO:0000256" key="8">
    <source>
        <dbReference type="ARBA" id="ARBA00023136"/>
    </source>
</evidence>
<sequence length="449" mass="46894">MSAEGHFLLAGVALLLAVVLPTLLRRVAVSPALVLLLVGVVVGLTPLGEGLVVDVAREQDRALVEHVTELTVIVALMGVGLAIDRPLDLLRPSTWRSWSPTWRLLLVAMPVSIGLVALLGWAALGLAPASALLLGAVLSPTDPVLASDVRVGGPGSSIADDAPDEVPYARDATVSTDSDEVRFALTTEAGLNDGLAFPFVHLSLIVLAGGSFVSGAVEFVGLYLVVEIVVGVLVGVVVGRGLGALMFRARAESLRFAEQGEPLVALAALLTAYGAAELAHGFGFLAVFACGMAVRAAEHRHDYHRDMHDVVQRLERLLTLVVLLLLGVSLSSGLLAALDVRGVAVALALVVVVRPLAGWVALAVRPRRAPEPGGLDARGRLATAFFGVRGVGSLYYLAWATGETDVPDAAWLWSTVGFTIALSVVVHGIASTPVMARLRSEPRRETAPA</sequence>
<evidence type="ECO:0000256" key="7">
    <source>
        <dbReference type="ARBA" id="ARBA00023065"/>
    </source>
</evidence>
<feature type="transmembrane region" description="Helical" evidence="9">
    <location>
        <begin position="220"/>
        <end position="243"/>
    </location>
</feature>